<dbReference type="EMBL" id="CP123443">
    <property type="protein sequence ID" value="WGK68414.1"/>
    <property type="molecule type" value="Genomic_DNA"/>
</dbReference>
<name>A0ABY8MEK1_9SPIO</name>
<accession>A0ABY8MEK1</accession>
<dbReference type="InterPro" id="IPR024185">
    <property type="entry name" value="FTHF_cligase-like_sf"/>
</dbReference>
<gene>
    <name evidence="1" type="ORF">P0082_07960</name>
</gene>
<sequence length="285" mass="32173">MKIEKSQLRRELRDRLQCFLGSTQHLEEQSRLLARLQRHLDGYLDRHVERQTEGSSTASALVLLAFVPRPDEVDIWPLLQQWQQRSGAELAFAKVNGEQLDFICYPKHRYSVGENPGQGSELPPAVPLPPLLQLYRDLAPGREPIPERAGETLSFWQRHPRLNLIEPRSLGGSAALPGLKRYQSRQACGKEECREEGLREEPGPGNKVILLCPGLGFFLGNTGILRLGRGGGFYDRSIASLRQCCDLQVWALGYSVQWEARLQDVFEPVFDQSPDALFLEGFVAE</sequence>
<keyword evidence="2" id="KW-1185">Reference proteome</keyword>
<dbReference type="InterPro" id="IPR037171">
    <property type="entry name" value="NagB/RpiA_transferase-like"/>
</dbReference>
<protein>
    <submittedName>
        <fullName evidence="1">5-formyltetrahydrofolate cyclo-ligase</fullName>
    </submittedName>
</protein>
<dbReference type="SUPFAM" id="SSF100950">
    <property type="entry name" value="NagB/RpiA/CoA transferase-like"/>
    <property type="match status" value="1"/>
</dbReference>
<evidence type="ECO:0000313" key="1">
    <source>
        <dbReference type="EMBL" id="WGK68414.1"/>
    </source>
</evidence>
<reference evidence="1 2" key="1">
    <citation type="submission" date="2023-04" db="EMBL/GenBank/DDBJ databases">
        <title>Spirochaete genome identified in red abalone sample constitutes a novel genus.</title>
        <authorList>
            <person name="Sharma S.P."/>
            <person name="Purcell C.M."/>
            <person name="Hyde J.R."/>
            <person name="Severin A.J."/>
        </authorList>
    </citation>
    <scope>NUCLEOTIDE SEQUENCE [LARGE SCALE GENOMIC DNA]</scope>
    <source>
        <strain evidence="1 2">SP-2023</strain>
    </source>
</reference>
<dbReference type="RefSeq" id="WP_326926594.1">
    <property type="nucleotide sequence ID" value="NZ_CP123443.1"/>
</dbReference>
<dbReference type="Proteomes" id="UP001228690">
    <property type="component" value="Chromosome"/>
</dbReference>
<proteinExistence type="predicted"/>
<organism evidence="1 2">
    <name type="scientific">Candidatus Haliotispira prima</name>
    <dbReference type="NCBI Taxonomy" id="3034016"/>
    <lineage>
        <taxon>Bacteria</taxon>
        <taxon>Pseudomonadati</taxon>
        <taxon>Spirochaetota</taxon>
        <taxon>Spirochaetia</taxon>
        <taxon>Spirochaetales</taxon>
        <taxon>Spirochaetaceae</taxon>
        <taxon>Candidatus Haliotispira</taxon>
    </lineage>
</organism>
<dbReference type="Gene3D" id="3.40.50.10420">
    <property type="entry name" value="NagB/RpiA/CoA transferase-like"/>
    <property type="match status" value="1"/>
</dbReference>
<evidence type="ECO:0000313" key="2">
    <source>
        <dbReference type="Proteomes" id="UP001228690"/>
    </source>
</evidence>